<reference evidence="2" key="1">
    <citation type="journal article" date="2014" name="Int. J. Syst. Evol. Microbiol.">
        <title>Complete genome sequence of Corynebacterium casei LMG S-19264T (=DSM 44701T), isolated from a smear-ripened cheese.</title>
        <authorList>
            <consortium name="US DOE Joint Genome Institute (JGI-PGF)"/>
            <person name="Walter F."/>
            <person name="Albersmeier A."/>
            <person name="Kalinowski J."/>
            <person name="Ruckert C."/>
        </authorList>
    </citation>
    <scope>NUCLEOTIDE SEQUENCE</scope>
    <source>
        <strain evidence="2">CGMCC 1.12195</strain>
    </source>
</reference>
<dbReference type="EMBL" id="BMER01000003">
    <property type="protein sequence ID" value="GGG92579.1"/>
    <property type="molecule type" value="Genomic_DNA"/>
</dbReference>
<keyword evidence="3" id="KW-1185">Reference proteome</keyword>
<name>A0A917HXJ1_9SPHI</name>
<organism evidence="2 3">
    <name type="scientific">Parapedobacter pyrenivorans</name>
    <dbReference type="NCBI Taxonomy" id="1305674"/>
    <lineage>
        <taxon>Bacteria</taxon>
        <taxon>Pseudomonadati</taxon>
        <taxon>Bacteroidota</taxon>
        <taxon>Sphingobacteriia</taxon>
        <taxon>Sphingobacteriales</taxon>
        <taxon>Sphingobacteriaceae</taxon>
        <taxon>Parapedobacter</taxon>
    </lineage>
</organism>
<evidence type="ECO:0000313" key="3">
    <source>
        <dbReference type="Proteomes" id="UP000660862"/>
    </source>
</evidence>
<protein>
    <submittedName>
        <fullName evidence="2">Uncharacterized protein</fullName>
    </submittedName>
</protein>
<dbReference type="RefSeq" id="WP_188506815.1">
    <property type="nucleotide sequence ID" value="NZ_BMER01000003.1"/>
</dbReference>
<dbReference type="AlphaFoldDB" id="A0A917HXJ1"/>
<evidence type="ECO:0000313" key="2">
    <source>
        <dbReference type="EMBL" id="GGG92579.1"/>
    </source>
</evidence>
<feature type="compositionally biased region" description="Polar residues" evidence="1">
    <location>
        <begin position="80"/>
        <end position="99"/>
    </location>
</feature>
<feature type="region of interest" description="Disordered" evidence="1">
    <location>
        <begin position="75"/>
        <end position="99"/>
    </location>
</feature>
<proteinExistence type="predicted"/>
<dbReference type="Proteomes" id="UP000660862">
    <property type="component" value="Unassembled WGS sequence"/>
</dbReference>
<comment type="caution">
    <text evidence="2">The sequence shown here is derived from an EMBL/GenBank/DDBJ whole genome shotgun (WGS) entry which is preliminary data.</text>
</comment>
<sequence length="99" mass="11443">MDKLKKFELMEKIVRELDDLKRSQQAVLEKIGKIEVDNIELGDSRLEKILPDIYQRTAENSDAITELLGTFSETTEDFGNKNNVDQLRQQQEMDGNRNG</sequence>
<reference evidence="2" key="2">
    <citation type="submission" date="2020-09" db="EMBL/GenBank/DDBJ databases">
        <authorList>
            <person name="Sun Q."/>
            <person name="Zhou Y."/>
        </authorList>
    </citation>
    <scope>NUCLEOTIDE SEQUENCE</scope>
    <source>
        <strain evidence="2">CGMCC 1.12195</strain>
    </source>
</reference>
<gene>
    <name evidence="2" type="ORF">GCM10007415_29250</name>
</gene>
<accession>A0A917HXJ1</accession>
<evidence type="ECO:0000256" key="1">
    <source>
        <dbReference type="SAM" id="MobiDB-lite"/>
    </source>
</evidence>